<dbReference type="EMBL" id="QFWX01000002">
    <property type="protein sequence ID" value="PXX92242.1"/>
    <property type="molecule type" value="Genomic_DNA"/>
</dbReference>
<name>A0A2V3ZMB8_9GAMM</name>
<keyword evidence="2" id="KW-1185">Reference proteome</keyword>
<dbReference type="RefSeq" id="WP_114611795.1">
    <property type="nucleotide sequence ID" value="NZ_QFWX01000002.1"/>
</dbReference>
<accession>A0A2V3ZMB8</accession>
<dbReference type="Proteomes" id="UP000253987">
    <property type="component" value="Unassembled WGS sequence"/>
</dbReference>
<proteinExistence type="predicted"/>
<evidence type="ECO:0000313" key="1">
    <source>
        <dbReference type="EMBL" id="PXX92242.1"/>
    </source>
</evidence>
<evidence type="ECO:0008006" key="3">
    <source>
        <dbReference type="Google" id="ProtNLM"/>
    </source>
</evidence>
<reference evidence="1 2" key="2">
    <citation type="submission" date="2018-06" db="EMBL/GenBank/DDBJ databases">
        <title>Marinobactersediminissp. nov, a moderately halophilic bacterium isolated from marine solar saltern.</title>
        <authorList>
            <person name="Zhang Y."/>
        </authorList>
    </citation>
    <scope>NUCLEOTIDE SEQUENCE [LARGE SCALE GENOMIC DNA]</scope>
    <source>
        <strain evidence="1 2">F01</strain>
    </source>
</reference>
<protein>
    <recommendedName>
        <fullName evidence="3">Inovirus Gp2 family protein</fullName>
    </recommendedName>
</protein>
<evidence type="ECO:0000313" key="2">
    <source>
        <dbReference type="Proteomes" id="UP000253987"/>
    </source>
</evidence>
<dbReference type="AlphaFoldDB" id="A0A2V3ZMB8"/>
<comment type="caution">
    <text evidence="1">The sequence shown here is derived from an EMBL/GenBank/DDBJ whole genome shotgun (WGS) entry which is preliminary data.</text>
</comment>
<organism evidence="1 2">
    <name type="scientific">Marinobacter vulgaris</name>
    <dbReference type="NCBI Taxonomy" id="1928331"/>
    <lineage>
        <taxon>Bacteria</taxon>
        <taxon>Pseudomonadati</taxon>
        <taxon>Pseudomonadota</taxon>
        <taxon>Gammaproteobacteria</taxon>
        <taxon>Pseudomonadales</taxon>
        <taxon>Marinobacteraceae</taxon>
        <taxon>Marinobacter</taxon>
    </lineage>
</organism>
<sequence length="190" mass="22482">MQKKVYYKDSYMSYKINCDDRNPCYLGILSCLLTHLNYSINRFYEPIGYHIRIRPKNGIDNRSITDRLNKFYSKPNKHRKKAHTFDPVWVKVQEMDPDQDGYHMHLAVILDLNKAKRISLDYFCSNLLKNNIIDSYLVIEPDLPTDRKGVLLKNEGGFARYFYWLSYIAKSRTKEFTPQTFSSSRLDKAS</sequence>
<reference evidence="2" key="1">
    <citation type="submission" date="2018-05" db="EMBL/GenBank/DDBJ databases">
        <authorList>
            <person name="Lu D."/>
        </authorList>
    </citation>
    <scope>NUCLEOTIDE SEQUENCE [LARGE SCALE GENOMIC DNA]</scope>
    <source>
        <strain evidence="2">F01</strain>
    </source>
</reference>
<gene>
    <name evidence="1" type="ORF">DIT71_03275</name>
</gene>